<keyword evidence="1" id="KW-1133">Transmembrane helix</keyword>
<name>A0ABW2HTK8_9ACTN</name>
<accession>A0ABW2HTK8</accession>
<protein>
    <submittedName>
        <fullName evidence="2">DUF3515 domain-containing protein</fullName>
    </submittedName>
</protein>
<dbReference type="Pfam" id="PF12028">
    <property type="entry name" value="DUF3515"/>
    <property type="match status" value="1"/>
</dbReference>
<keyword evidence="3" id="KW-1185">Reference proteome</keyword>
<evidence type="ECO:0000313" key="3">
    <source>
        <dbReference type="Proteomes" id="UP001596548"/>
    </source>
</evidence>
<gene>
    <name evidence="2" type="ORF">ACFQS1_13970</name>
</gene>
<organism evidence="2 3">
    <name type="scientific">Paractinoplanes rhizophilus</name>
    <dbReference type="NCBI Taxonomy" id="1416877"/>
    <lineage>
        <taxon>Bacteria</taxon>
        <taxon>Bacillati</taxon>
        <taxon>Actinomycetota</taxon>
        <taxon>Actinomycetes</taxon>
        <taxon>Micromonosporales</taxon>
        <taxon>Micromonosporaceae</taxon>
        <taxon>Paractinoplanes</taxon>
    </lineage>
</organism>
<dbReference type="EMBL" id="JBHTBJ010000008">
    <property type="protein sequence ID" value="MFC7275096.1"/>
    <property type="molecule type" value="Genomic_DNA"/>
</dbReference>
<evidence type="ECO:0000256" key="1">
    <source>
        <dbReference type="SAM" id="Phobius"/>
    </source>
</evidence>
<dbReference type="RefSeq" id="WP_378967839.1">
    <property type="nucleotide sequence ID" value="NZ_JBHTBJ010000008.1"/>
</dbReference>
<sequence length="212" mass="22359">MVDVETRPEAKRPDPTTRSAALWAAAFAVPIAIVAGLIMFARLSPGDQKADPAATATSAAVVPATPVRMAAPRLDARAAQVCLAVTSQLPTTLRDLPGRKVSAGPEQNAAWGEPPITVACGVTQPTMCERIDGGHPGCVPLDATMYAMNGVCWWGQDLPATDVFTTMDREVAVQVSVPSSYQQTAQWANEFSDPVVKTVKSRDKGVPTGCTR</sequence>
<comment type="caution">
    <text evidence="2">The sequence shown here is derived from an EMBL/GenBank/DDBJ whole genome shotgun (WGS) entry which is preliminary data.</text>
</comment>
<proteinExistence type="predicted"/>
<dbReference type="InterPro" id="IPR021903">
    <property type="entry name" value="DUF3515"/>
</dbReference>
<reference evidence="3" key="1">
    <citation type="journal article" date="2019" name="Int. J. Syst. Evol. Microbiol.">
        <title>The Global Catalogue of Microorganisms (GCM) 10K type strain sequencing project: providing services to taxonomists for standard genome sequencing and annotation.</title>
        <authorList>
            <consortium name="The Broad Institute Genomics Platform"/>
            <consortium name="The Broad Institute Genome Sequencing Center for Infectious Disease"/>
            <person name="Wu L."/>
            <person name="Ma J."/>
        </authorList>
    </citation>
    <scope>NUCLEOTIDE SEQUENCE [LARGE SCALE GENOMIC DNA]</scope>
    <source>
        <strain evidence="3">XZYJT-10</strain>
    </source>
</reference>
<feature type="transmembrane region" description="Helical" evidence="1">
    <location>
        <begin position="20"/>
        <end position="41"/>
    </location>
</feature>
<keyword evidence="1" id="KW-0472">Membrane</keyword>
<dbReference type="Proteomes" id="UP001596548">
    <property type="component" value="Unassembled WGS sequence"/>
</dbReference>
<keyword evidence="1" id="KW-0812">Transmembrane</keyword>
<evidence type="ECO:0000313" key="2">
    <source>
        <dbReference type="EMBL" id="MFC7275096.1"/>
    </source>
</evidence>